<dbReference type="EMBL" id="LCJD01000004">
    <property type="protein sequence ID" value="KKT70034.1"/>
    <property type="molecule type" value="Genomic_DNA"/>
</dbReference>
<comment type="caution">
    <text evidence="1">The sequence shown here is derived from an EMBL/GenBank/DDBJ whole genome shotgun (WGS) entry which is preliminary data.</text>
</comment>
<name>A0A0G1MDL8_UNCKA</name>
<dbReference type="AlphaFoldDB" id="A0A0G1MDL8"/>
<evidence type="ECO:0000313" key="1">
    <source>
        <dbReference type="EMBL" id="KKT70034.1"/>
    </source>
</evidence>
<proteinExistence type="predicted"/>
<evidence type="ECO:0000313" key="2">
    <source>
        <dbReference type="Proteomes" id="UP000034783"/>
    </source>
</evidence>
<protein>
    <submittedName>
        <fullName evidence="1">Uncharacterized protein</fullName>
    </submittedName>
</protein>
<dbReference type="Proteomes" id="UP000034783">
    <property type="component" value="Unassembled WGS sequence"/>
</dbReference>
<gene>
    <name evidence="1" type="ORF">UW65_C0004G0002</name>
</gene>
<sequence>MGFHGIWSLQKFGGADFSLTRNGSRLFDVGPDLVPVDRLSMGSNDNFIGFENRDRNGT</sequence>
<accession>A0A0G1MDL8</accession>
<organism evidence="1 2">
    <name type="scientific">candidate division WWE3 bacterium GW2011_GWB1_44_4</name>
    <dbReference type="NCBI Taxonomy" id="1619116"/>
    <lineage>
        <taxon>Bacteria</taxon>
        <taxon>Katanobacteria</taxon>
    </lineage>
</organism>
<reference evidence="1 2" key="1">
    <citation type="journal article" date="2015" name="Nature">
        <title>rRNA introns, odd ribosomes, and small enigmatic genomes across a large radiation of phyla.</title>
        <authorList>
            <person name="Brown C.T."/>
            <person name="Hug L.A."/>
            <person name="Thomas B.C."/>
            <person name="Sharon I."/>
            <person name="Castelle C.J."/>
            <person name="Singh A."/>
            <person name="Wilkins M.J."/>
            <person name="Williams K.H."/>
            <person name="Banfield J.F."/>
        </authorList>
    </citation>
    <scope>NUCLEOTIDE SEQUENCE [LARGE SCALE GENOMIC DNA]</scope>
</reference>